<evidence type="ECO:0000313" key="2">
    <source>
        <dbReference type="Proteomes" id="UP000033140"/>
    </source>
</evidence>
<dbReference type="EMBL" id="BACD03000002">
    <property type="protein sequence ID" value="GAO46134.1"/>
    <property type="molecule type" value="Genomic_DNA"/>
</dbReference>
<accession>A0A0E9N8I3</accession>
<reference evidence="1 2" key="3">
    <citation type="journal article" date="2015" name="Genome Announc.">
        <title>Draft Genome Sequence of the Archiascomycetous Yeast Saitoella complicata.</title>
        <authorList>
            <person name="Yamauchi K."/>
            <person name="Kondo S."/>
            <person name="Hamamoto M."/>
            <person name="Takahashi Y."/>
            <person name="Ogura Y."/>
            <person name="Hayashi T."/>
            <person name="Nishida H."/>
        </authorList>
    </citation>
    <scope>NUCLEOTIDE SEQUENCE [LARGE SCALE GENOMIC DNA]</scope>
    <source>
        <strain evidence="1 2">NRRL Y-17804</strain>
    </source>
</reference>
<reference evidence="1 2" key="1">
    <citation type="journal article" date="2011" name="J. Gen. Appl. Microbiol.">
        <title>Draft genome sequencing of the enigmatic yeast Saitoella complicata.</title>
        <authorList>
            <person name="Nishida H."/>
            <person name="Hamamoto M."/>
            <person name="Sugiyama J."/>
        </authorList>
    </citation>
    <scope>NUCLEOTIDE SEQUENCE [LARGE SCALE GENOMIC DNA]</scope>
    <source>
        <strain evidence="1 2">NRRL Y-17804</strain>
    </source>
</reference>
<sequence>MVDNVKVQTRSIANIIQRTCHVNVMHYQIRSCLCILPRPPGGVRCRFTQAYAYQALIFSLRLFSALTLLFRGYSPGTNPTLMQRLFVRVTFTSSAFSSSSSTPASSKV</sequence>
<name>A0A0E9N8I3_SAICN</name>
<dbReference type="AlphaFoldDB" id="A0A0E9N8I3"/>
<dbReference type="Proteomes" id="UP000033140">
    <property type="component" value="Unassembled WGS sequence"/>
</dbReference>
<comment type="caution">
    <text evidence="1">The sequence shown here is derived from an EMBL/GenBank/DDBJ whole genome shotgun (WGS) entry which is preliminary data.</text>
</comment>
<keyword evidence="2" id="KW-1185">Reference proteome</keyword>
<organism evidence="1 2">
    <name type="scientific">Saitoella complicata (strain BCRC 22490 / CBS 7301 / JCM 7358 / NBRC 10748 / NRRL Y-17804)</name>
    <dbReference type="NCBI Taxonomy" id="698492"/>
    <lineage>
        <taxon>Eukaryota</taxon>
        <taxon>Fungi</taxon>
        <taxon>Dikarya</taxon>
        <taxon>Ascomycota</taxon>
        <taxon>Taphrinomycotina</taxon>
        <taxon>Taphrinomycotina incertae sedis</taxon>
        <taxon>Saitoella</taxon>
    </lineage>
</organism>
<gene>
    <name evidence="1" type="ORF">G7K_0373-t1</name>
</gene>
<reference evidence="1 2" key="2">
    <citation type="journal article" date="2014" name="J. Gen. Appl. Microbiol.">
        <title>The early diverging ascomycetous budding yeast Saitoella complicata has three histone deacetylases belonging to the Clr6, Hos2, and Rpd3 lineages.</title>
        <authorList>
            <person name="Nishida H."/>
            <person name="Matsumoto T."/>
            <person name="Kondo S."/>
            <person name="Hamamoto M."/>
            <person name="Yoshikawa H."/>
        </authorList>
    </citation>
    <scope>NUCLEOTIDE SEQUENCE [LARGE SCALE GENOMIC DNA]</scope>
    <source>
        <strain evidence="1 2">NRRL Y-17804</strain>
    </source>
</reference>
<evidence type="ECO:0000313" key="1">
    <source>
        <dbReference type="EMBL" id="GAO46134.1"/>
    </source>
</evidence>
<protein>
    <submittedName>
        <fullName evidence="1">Uncharacterized protein</fullName>
    </submittedName>
</protein>
<proteinExistence type="predicted"/>